<dbReference type="OrthoDB" id="8742915at2"/>
<keyword evidence="1" id="KW-0997">Cell inner membrane</keyword>
<reference evidence="3 4" key="1">
    <citation type="submission" date="2015-01" db="EMBL/GenBank/DDBJ databases">
        <title>Draft Genome Sequence of the Biocontrol and Plant Growth-Promoting Rhizobacteria (PGPR) Pseudomonas fluorescens UM270.</title>
        <authorList>
            <person name="Hernandez-Salmeron J.E."/>
            <person name="Santoyo G."/>
            <person name="Moreno-Hagelsieb G."/>
            <person name="Hernandez-Leon R."/>
        </authorList>
    </citation>
    <scope>NUCLEOTIDE SEQUENCE [LARGE SCALE GENOMIC DNA]</scope>
    <source>
        <strain evidence="3 4">UM270</strain>
    </source>
</reference>
<dbReference type="PATRIC" id="fig|294.124.peg.3275"/>
<accession>A0A0D0PCH2</accession>
<dbReference type="RefSeq" id="WP_042730747.1">
    <property type="nucleotide sequence ID" value="NZ_JXNZ01000146.1"/>
</dbReference>
<evidence type="ECO:0000313" key="3">
    <source>
        <dbReference type="EMBL" id="KIQ58412.1"/>
    </source>
</evidence>
<dbReference type="GO" id="GO:0016758">
    <property type="term" value="F:hexosyltransferase activity"/>
    <property type="evidence" value="ECO:0007669"/>
    <property type="project" value="UniProtKB-ARBA"/>
</dbReference>
<dbReference type="AlphaFoldDB" id="A0A0D0PCH2"/>
<dbReference type="Pfam" id="PF00535">
    <property type="entry name" value="Glycos_transf_2"/>
    <property type="match status" value="1"/>
</dbReference>
<dbReference type="CDD" id="cd00761">
    <property type="entry name" value="Glyco_tranf_GTA_type"/>
    <property type="match status" value="1"/>
</dbReference>
<keyword evidence="3" id="KW-0808">Transferase</keyword>
<dbReference type="PANTHER" id="PTHR22916">
    <property type="entry name" value="GLYCOSYLTRANSFERASE"/>
    <property type="match status" value="1"/>
</dbReference>
<gene>
    <name evidence="3" type="ORF">RL74_15890</name>
</gene>
<dbReference type="InterPro" id="IPR001173">
    <property type="entry name" value="Glyco_trans_2-like"/>
</dbReference>
<dbReference type="InterPro" id="IPR029044">
    <property type="entry name" value="Nucleotide-diphossugar_trans"/>
</dbReference>
<keyword evidence="1" id="KW-0472">Membrane</keyword>
<sequence>MSTELAPPQATASQTLPLVSIVAPCYNAEKYLEEAIHSIFAQDYPNYEVIVVDDGSTDNSLAMLRQLQQTYDFQLYSQANQGVSAALNHGLKYARGAYVSTPDLDDVMLPHSLRVRADYLDHHPETGCVGALIIYMNSNGQAIKEQRRTTTRVYTFDDILREAVVIGAPTALYRMSALRSADFYDPLLRVQDFQITLRIAHQGYEVHELPVTVTRYRRHPDNLSRKYKLMLEADLAAIAPYRDHPEYESARIVLIHKALKYAVVEDKKDAWKLLRSIPWRHWNKTSLRRFRRLLLSRSTVRSGS</sequence>
<dbReference type="SUPFAM" id="SSF53448">
    <property type="entry name" value="Nucleotide-diphospho-sugar transferases"/>
    <property type="match status" value="1"/>
</dbReference>
<dbReference type="Proteomes" id="UP000032101">
    <property type="component" value="Unassembled WGS sequence"/>
</dbReference>
<proteinExistence type="predicted"/>
<evidence type="ECO:0000259" key="2">
    <source>
        <dbReference type="Pfam" id="PF00535"/>
    </source>
</evidence>
<organism evidence="3 4">
    <name type="scientific">Pseudomonas fluorescens</name>
    <dbReference type="NCBI Taxonomy" id="294"/>
    <lineage>
        <taxon>Bacteria</taxon>
        <taxon>Pseudomonadati</taxon>
        <taxon>Pseudomonadota</taxon>
        <taxon>Gammaproteobacteria</taxon>
        <taxon>Pseudomonadales</taxon>
        <taxon>Pseudomonadaceae</taxon>
        <taxon>Pseudomonas</taxon>
    </lineage>
</organism>
<name>A0A0D0PCH2_PSEFL</name>
<comment type="caution">
    <text evidence="3">The sequence shown here is derived from an EMBL/GenBank/DDBJ whole genome shotgun (WGS) entry which is preliminary data.</text>
</comment>
<dbReference type="PANTHER" id="PTHR22916:SF3">
    <property type="entry name" value="UDP-GLCNAC:BETAGAL BETA-1,3-N-ACETYLGLUCOSAMINYLTRANSFERASE-LIKE PROTEIN 1"/>
    <property type="match status" value="1"/>
</dbReference>
<evidence type="ECO:0000313" key="4">
    <source>
        <dbReference type="Proteomes" id="UP000032101"/>
    </source>
</evidence>
<feature type="domain" description="Glycosyltransferase 2-like" evidence="2">
    <location>
        <begin position="20"/>
        <end position="178"/>
    </location>
</feature>
<keyword evidence="1" id="KW-1003">Cell membrane</keyword>
<evidence type="ECO:0000256" key="1">
    <source>
        <dbReference type="ARBA" id="ARBA00022519"/>
    </source>
</evidence>
<dbReference type="Gene3D" id="3.90.550.10">
    <property type="entry name" value="Spore Coat Polysaccharide Biosynthesis Protein SpsA, Chain A"/>
    <property type="match status" value="1"/>
</dbReference>
<dbReference type="EMBL" id="JXNZ01000146">
    <property type="protein sequence ID" value="KIQ58412.1"/>
    <property type="molecule type" value="Genomic_DNA"/>
</dbReference>
<protein>
    <submittedName>
        <fullName evidence="3">Glycosyl transferase</fullName>
    </submittedName>
</protein>